<dbReference type="Proteomes" id="UP000325030">
    <property type="component" value="Chromosome"/>
</dbReference>
<evidence type="ECO:0000256" key="1">
    <source>
        <dbReference type="SAM" id="MobiDB-lite"/>
    </source>
</evidence>
<feature type="compositionally biased region" description="Pro residues" evidence="1">
    <location>
        <begin position="745"/>
        <end position="764"/>
    </location>
</feature>
<proteinExistence type="predicted"/>
<reference evidence="4" key="1">
    <citation type="submission" date="2018-09" db="EMBL/GenBank/DDBJ databases">
        <title>Complete Genome Sequencing of Sulfolobus sp. JCM 16834.</title>
        <authorList>
            <person name="Kato S."/>
            <person name="Itoh T."/>
            <person name="Ohkuma M."/>
        </authorList>
    </citation>
    <scope>NUCLEOTIDE SEQUENCE [LARGE SCALE GENOMIC DNA]</scope>
    <source>
        <strain evidence="4">IC-007</strain>
    </source>
</reference>
<dbReference type="EMBL" id="AP018930">
    <property type="protein sequence ID" value="BBG25613.1"/>
    <property type="molecule type" value="Genomic_DNA"/>
</dbReference>
<evidence type="ECO:0000256" key="2">
    <source>
        <dbReference type="SAM" id="Phobius"/>
    </source>
</evidence>
<feature type="transmembrane region" description="Helical" evidence="2">
    <location>
        <begin position="7"/>
        <end position="27"/>
    </location>
</feature>
<protein>
    <submittedName>
        <fullName evidence="3">Uncharacterized protein</fullName>
    </submittedName>
</protein>
<dbReference type="RefSeq" id="WP_149564564.1">
    <property type="nucleotide sequence ID" value="NZ_AP018930.1"/>
</dbReference>
<name>A0A510DZE0_9CREN</name>
<keyword evidence="2" id="KW-0472">Membrane</keyword>
<feature type="region of interest" description="Disordered" evidence="1">
    <location>
        <begin position="742"/>
        <end position="768"/>
    </location>
</feature>
<dbReference type="AlphaFoldDB" id="A0A510DZE0"/>
<dbReference type="Gene3D" id="2.60.120.200">
    <property type="match status" value="1"/>
</dbReference>
<keyword evidence="2" id="KW-0812">Transmembrane</keyword>
<sequence length="801" mass="86185">MNGPTRIILIVATVLISLVFFSLYSFYGAMFTGQANVENTLVSEGKSISVSFSPTSIVNSSSYTEQVNGQYLKFEIDVLSSIDGPLPWYIVVPFVQNGTYNLDTTFQNGGQNATIQGISPITLTKEYIPQTNSFYSFTLKGYNVSNLQVFNITANMTRGESLILWVFTEYDGKFYRLAITYLTSNDESIVPSKGTVGLELCTNIYVIHQDTKSPVTLQYDGNTIYLSNNSIIITPIQVLPKVASGDITLSLPQGTVISSGGMKITLSSPASLNLNGNAITEDCIYDAYLPFSSFFTGYQSDNDNIGTTVEDPNPELESQTLAQWFVASGNLEPITLVTDNNQFEPNYVYITKYPPAGGYLVWTGDAGLIVGAQYNLEASPNAPGTYSPPYYVAFTVHLSNGEWATIVSTQQISDNAGEENGQSSSPLELAVGVYNASNGEMTLLLNNTVVSEAQVPSSINPALLINATSIFSVGAVYNGSNKLISYIPGMAGDYFDGGSPVYSFNGALGPTLVYGQALTKSEAQSIYQGDVPDPAELQVVWTQNTAQYVKVNPQDGWTVQPCYDYSGNGPGGGPGGGPSTIDYCVPNLADTSEYNGLWGLAGAIPTSFAPFSDLVLWGGVSPLVLNPSLLLNTPVNVTSEYSGIIAPQSSGVYNLSVNFTDPLPGATVERSQQTISYANEYAKVYLDGKLVFVGKFTQQNLQVLYSNDPYFLKHNIPEFQANLSGPANISIIFSFNMDNYMSSSPSPPGPPSPSPPGPPSPSPNQPGSSGYPVIYFGMMWQPPGAPWFQYIPLSNLKPLLV</sequence>
<evidence type="ECO:0000313" key="4">
    <source>
        <dbReference type="Proteomes" id="UP000325030"/>
    </source>
</evidence>
<keyword evidence="2" id="KW-1133">Transmembrane helix</keyword>
<dbReference type="GeneID" id="41716635"/>
<gene>
    <name evidence="3" type="ORF">IC007_0118</name>
</gene>
<organism evidence="3 4">
    <name type="scientific">Sulfuracidifex tepidarius</name>
    <dbReference type="NCBI Taxonomy" id="1294262"/>
    <lineage>
        <taxon>Archaea</taxon>
        <taxon>Thermoproteota</taxon>
        <taxon>Thermoprotei</taxon>
        <taxon>Sulfolobales</taxon>
        <taxon>Sulfolobaceae</taxon>
        <taxon>Sulfuracidifex</taxon>
    </lineage>
</organism>
<accession>A0A510DZE0</accession>
<evidence type="ECO:0000313" key="3">
    <source>
        <dbReference type="EMBL" id="BBG25613.1"/>
    </source>
</evidence>